<dbReference type="PANTHER" id="PTHR48069">
    <property type="entry name" value="DIHYDROFOLATE REDUCTASE"/>
    <property type="match status" value="1"/>
</dbReference>
<dbReference type="InterPro" id="IPR001796">
    <property type="entry name" value="DHFR_dom"/>
</dbReference>
<dbReference type="GO" id="GO:0046452">
    <property type="term" value="P:dihydrofolate metabolic process"/>
    <property type="evidence" value="ECO:0007669"/>
    <property type="project" value="TreeGrafter"/>
</dbReference>
<dbReference type="GO" id="GO:0046655">
    <property type="term" value="P:folic acid metabolic process"/>
    <property type="evidence" value="ECO:0007669"/>
    <property type="project" value="TreeGrafter"/>
</dbReference>
<evidence type="ECO:0000256" key="7">
    <source>
        <dbReference type="RuleBase" id="RU004474"/>
    </source>
</evidence>
<dbReference type="Gene3D" id="3.40.430.10">
    <property type="entry name" value="Dihydrofolate Reductase, subunit A"/>
    <property type="match status" value="1"/>
</dbReference>
<dbReference type="InterPro" id="IPR024072">
    <property type="entry name" value="DHFR-like_dom_sf"/>
</dbReference>
<dbReference type="Pfam" id="PF00186">
    <property type="entry name" value="DHFR_1"/>
    <property type="match status" value="1"/>
</dbReference>
<dbReference type="GO" id="GO:0006730">
    <property type="term" value="P:one-carbon metabolic process"/>
    <property type="evidence" value="ECO:0007669"/>
    <property type="project" value="UniProtKB-KW"/>
</dbReference>
<protein>
    <recommendedName>
        <fullName evidence="3">Dihydrofolate reductase</fullName>
        <ecNumber evidence="2">1.5.1.3</ecNumber>
    </recommendedName>
</protein>
<evidence type="ECO:0000256" key="6">
    <source>
        <dbReference type="ARBA" id="ARBA00023002"/>
    </source>
</evidence>
<comment type="similarity">
    <text evidence="7">Belongs to the dihydrofolate reductase family.</text>
</comment>
<dbReference type="EC" id="1.5.1.3" evidence="2"/>
<keyword evidence="10" id="KW-1185">Reference proteome</keyword>
<evidence type="ECO:0000313" key="9">
    <source>
        <dbReference type="EMBL" id="TVY41540.1"/>
    </source>
</evidence>
<dbReference type="GO" id="GO:0004146">
    <property type="term" value="F:dihydrofolate reductase activity"/>
    <property type="evidence" value="ECO:0007669"/>
    <property type="project" value="UniProtKB-EC"/>
</dbReference>
<dbReference type="CDD" id="cd00209">
    <property type="entry name" value="DHFR"/>
    <property type="match status" value="1"/>
</dbReference>
<sequence length="214" mass="23641">MTTTADNDPAMPLPELTLIVAATSKMGIGLRGTLPWTGLKKEMAYFARVTKRAPSPGAKNTVIMGRKTWDSIPPRFRPLKERQNVVISRSLERTSSTESQTVGSLPEALALLSQQSTASESGSKTGKAFIIGGAQIYEAALELKQARRILLTRILSDFECDTFFPVELPESGEKSGWRRRGQEVLDAWVGESVSGEVQEEAGTKYIFEMWERDD</sequence>
<dbReference type="Proteomes" id="UP000462212">
    <property type="component" value="Unassembled WGS sequence"/>
</dbReference>
<accession>A0A8H8UEV2</accession>
<dbReference type="InterPro" id="IPR017925">
    <property type="entry name" value="DHFR_CS"/>
</dbReference>
<evidence type="ECO:0000256" key="3">
    <source>
        <dbReference type="ARBA" id="ARBA00018886"/>
    </source>
</evidence>
<dbReference type="UniPathway" id="UPA00077">
    <property type="reaction ID" value="UER00158"/>
</dbReference>
<evidence type="ECO:0000256" key="1">
    <source>
        <dbReference type="ARBA" id="ARBA00004903"/>
    </source>
</evidence>
<keyword evidence="4" id="KW-0554">One-carbon metabolism</keyword>
<organism evidence="9 10">
    <name type="scientific">Lachnellula subtilissima</name>
    <dbReference type="NCBI Taxonomy" id="602034"/>
    <lineage>
        <taxon>Eukaryota</taxon>
        <taxon>Fungi</taxon>
        <taxon>Dikarya</taxon>
        <taxon>Ascomycota</taxon>
        <taxon>Pezizomycotina</taxon>
        <taxon>Leotiomycetes</taxon>
        <taxon>Helotiales</taxon>
        <taxon>Lachnaceae</taxon>
        <taxon>Lachnellula</taxon>
    </lineage>
</organism>
<reference evidence="9 10" key="1">
    <citation type="submission" date="2018-05" db="EMBL/GenBank/DDBJ databases">
        <title>Genome sequencing and assembly of the regulated plant pathogen Lachnellula willkommii and related sister species for the development of diagnostic species identification markers.</title>
        <authorList>
            <person name="Giroux E."/>
            <person name="Bilodeau G."/>
        </authorList>
    </citation>
    <scope>NUCLEOTIDE SEQUENCE [LARGE SCALE GENOMIC DNA]</scope>
    <source>
        <strain evidence="9 10">CBS 197.66</strain>
    </source>
</reference>
<feature type="domain" description="DHFR" evidence="8">
    <location>
        <begin position="15"/>
        <end position="212"/>
    </location>
</feature>
<dbReference type="GO" id="GO:0046654">
    <property type="term" value="P:tetrahydrofolate biosynthetic process"/>
    <property type="evidence" value="ECO:0007669"/>
    <property type="project" value="UniProtKB-UniPathway"/>
</dbReference>
<dbReference type="SUPFAM" id="SSF53597">
    <property type="entry name" value="Dihydrofolate reductase-like"/>
    <property type="match status" value="1"/>
</dbReference>
<gene>
    <name evidence="9" type="primary">DYR</name>
    <name evidence="9" type="ORF">LSUB1_G001994</name>
</gene>
<dbReference type="InterPro" id="IPR012259">
    <property type="entry name" value="DHFR"/>
</dbReference>
<name>A0A8H8UEV2_9HELO</name>
<evidence type="ECO:0000256" key="5">
    <source>
        <dbReference type="ARBA" id="ARBA00022857"/>
    </source>
</evidence>
<evidence type="ECO:0000256" key="2">
    <source>
        <dbReference type="ARBA" id="ARBA00012856"/>
    </source>
</evidence>
<evidence type="ECO:0000259" key="8">
    <source>
        <dbReference type="PROSITE" id="PS51330"/>
    </source>
</evidence>
<keyword evidence="5" id="KW-0521">NADP</keyword>
<keyword evidence="6" id="KW-0560">Oxidoreductase</keyword>
<comment type="pathway">
    <text evidence="1">Cofactor biosynthesis; tetrahydrofolate biosynthesis; 5,6,7,8-tetrahydrofolate from 7,8-dihydrofolate: step 1/1.</text>
</comment>
<dbReference type="OrthoDB" id="414698at2759"/>
<comment type="caution">
    <text evidence="9">The sequence shown here is derived from an EMBL/GenBank/DDBJ whole genome shotgun (WGS) entry which is preliminary data.</text>
</comment>
<dbReference type="EMBL" id="QGMJ01000133">
    <property type="protein sequence ID" value="TVY41540.1"/>
    <property type="molecule type" value="Genomic_DNA"/>
</dbReference>
<evidence type="ECO:0000313" key="10">
    <source>
        <dbReference type="Proteomes" id="UP000462212"/>
    </source>
</evidence>
<evidence type="ECO:0000256" key="4">
    <source>
        <dbReference type="ARBA" id="ARBA00022563"/>
    </source>
</evidence>
<dbReference type="PANTHER" id="PTHR48069:SF3">
    <property type="entry name" value="DIHYDROFOLATE REDUCTASE"/>
    <property type="match status" value="1"/>
</dbReference>
<proteinExistence type="inferred from homology"/>
<dbReference type="PROSITE" id="PS51330">
    <property type="entry name" value="DHFR_2"/>
    <property type="match status" value="1"/>
</dbReference>
<dbReference type="AlphaFoldDB" id="A0A8H8UEV2"/>
<dbReference type="PRINTS" id="PR00070">
    <property type="entry name" value="DHFR"/>
</dbReference>
<dbReference type="GO" id="GO:0050661">
    <property type="term" value="F:NADP binding"/>
    <property type="evidence" value="ECO:0007669"/>
    <property type="project" value="InterPro"/>
</dbReference>
<dbReference type="GO" id="GO:0005739">
    <property type="term" value="C:mitochondrion"/>
    <property type="evidence" value="ECO:0007669"/>
    <property type="project" value="TreeGrafter"/>
</dbReference>
<dbReference type="PROSITE" id="PS00075">
    <property type="entry name" value="DHFR_1"/>
    <property type="match status" value="1"/>
</dbReference>